<dbReference type="GO" id="GO:0006508">
    <property type="term" value="P:proteolysis"/>
    <property type="evidence" value="ECO:0007669"/>
    <property type="project" value="InterPro"/>
</dbReference>
<dbReference type="Pfam" id="PF00930">
    <property type="entry name" value="DPPIV_N"/>
    <property type="match status" value="1"/>
</dbReference>
<protein>
    <submittedName>
        <fullName evidence="3">DPPIV_N-domain-containing protein</fullName>
    </submittedName>
</protein>
<feature type="compositionally biased region" description="Low complexity" evidence="1">
    <location>
        <begin position="561"/>
        <end position="579"/>
    </location>
</feature>
<feature type="domain" description="Dipeptidylpeptidase IV N-terminal" evidence="2">
    <location>
        <begin position="277"/>
        <end position="659"/>
    </location>
</feature>
<evidence type="ECO:0000313" key="4">
    <source>
        <dbReference type="Proteomes" id="UP000095751"/>
    </source>
</evidence>
<dbReference type="InParanoid" id="A0A1E7F8L4"/>
<organism evidence="3 4">
    <name type="scientific">Fragilariopsis cylindrus CCMP1102</name>
    <dbReference type="NCBI Taxonomy" id="635003"/>
    <lineage>
        <taxon>Eukaryota</taxon>
        <taxon>Sar</taxon>
        <taxon>Stramenopiles</taxon>
        <taxon>Ochrophyta</taxon>
        <taxon>Bacillariophyta</taxon>
        <taxon>Bacillariophyceae</taxon>
        <taxon>Bacillariophycidae</taxon>
        <taxon>Bacillariales</taxon>
        <taxon>Bacillariaceae</taxon>
        <taxon>Fragilariopsis</taxon>
    </lineage>
</organism>
<dbReference type="SUPFAM" id="SSF82171">
    <property type="entry name" value="DPP6 N-terminal domain-like"/>
    <property type="match status" value="1"/>
</dbReference>
<keyword evidence="4" id="KW-1185">Reference proteome</keyword>
<feature type="region of interest" description="Disordered" evidence="1">
    <location>
        <begin position="440"/>
        <end position="460"/>
    </location>
</feature>
<dbReference type="InterPro" id="IPR002469">
    <property type="entry name" value="Peptidase_S9B_N"/>
</dbReference>
<evidence type="ECO:0000259" key="2">
    <source>
        <dbReference type="Pfam" id="PF00930"/>
    </source>
</evidence>
<reference evidence="3 4" key="1">
    <citation type="submission" date="2016-09" db="EMBL/GenBank/DDBJ databases">
        <title>Extensive genetic diversity and differential bi-allelic expression allows diatom success in the polar Southern Ocean.</title>
        <authorList>
            <consortium name="DOE Joint Genome Institute"/>
            <person name="Mock T."/>
            <person name="Otillar R.P."/>
            <person name="Strauss J."/>
            <person name="Dupont C."/>
            <person name="Frickenhaus S."/>
            <person name="Maumus F."/>
            <person name="Mcmullan M."/>
            <person name="Sanges R."/>
            <person name="Schmutz J."/>
            <person name="Toseland A."/>
            <person name="Valas R."/>
            <person name="Veluchamy A."/>
            <person name="Ward B.J."/>
            <person name="Allen A."/>
            <person name="Barry K."/>
            <person name="Falciatore A."/>
            <person name="Ferrante M."/>
            <person name="Fortunato A.E."/>
            <person name="Gloeckner G."/>
            <person name="Gruber A."/>
            <person name="Hipkin R."/>
            <person name="Janech M."/>
            <person name="Kroth P."/>
            <person name="Leese F."/>
            <person name="Lindquist E."/>
            <person name="Lyon B.R."/>
            <person name="Martin J."/>
            <person name="Mayer C."/>
            <person name="Parker M."/>
            <person name="Quesneville H."/>
            <person name="Raymond J."/>
            <person name="Uhlig C."/>
            <person name="Valentin K.U."/>
            <person name="Worden A.Z."/>
            <person name="Armbrust E.V."/>
            <person name="Bowler C."/>
            <person name="Green B."/>
            <person name="Moulton V."/>
            <person name="Van Oosterhout C."/>
            <person name="Grigoriev I."/>
        </authorList>
    </citation>
    <scope>NUCLEOTIDE SEQUENCE [LARGE SCALE GENOMIC DNA]</scope>
    <source>
        <strain evidence="3 4">CCMP1102</strain>
    </source>
</reference>
<dbReference type="PANTHER" id="PTHR11731">
    <property type="entry name" value="PROTEASE FAMILY S9B,C DIPEPTIDYL-PEPTIDASE IV-RELATED"/>
    <property type="match status" value="1"/>
</dbReference>
<dbReference type="Gene3D" id="2.140.10.30">
    <property type="entry name" value="Dipeptidylpeptidase IV, N-terminal domain"/>
    <property type="match status" value="1"/>
</dbReference>
<feature type="region of interest" description="Disordered" evidence="1">
    <location>
        <begin position="101"/>
        <end position="122"/>
    </location>
</feature>
<dbReference type="GO" id="GO:0008239">
    <property type="term" value="F:dipeptidyl-peptidase activity"/>
    <property type="evidence" value="ECO:0007669"/>
    <property type="project" value="TreeGrafter"/>
</dbReference>
<sequence>MEMVGWCFNAADTYQQIWICGGSNSASCTPDKMILMLPLIVLKYWGPRMAITGATKSAYAIKSLLTMLVRARQYTFTTTAALGGGTSSSLSTRTNLSASSSSSSIVAEKESETETGNKMSGSSAPIITFEDIAKYPGRAFLSRAGAPTKIVFGPDDDKDDESNETSLIYLGSDGNTLTQKLWKRTIHIDSSSSSISSSDAEDIITELAKPPDGVGEEDTLSAEEKLRRERTRQLETGITNFEYSGNKKVLLCPIGNDLFIKRSDAKEEDALIQIVDSSKLPGSVIDPHISYDGTVVVFVCNNELYSVSTIANAAGIPATKQLTFDAAASGDGDGIVNGLADFIAMEEMERNEGFWISPNSNLLAFEQSDESHIPKYRIMHSGQADPSIQEDHRYPFAGEANPTAKMGVISMNSDDSAVTRWLDLESIFGTNDMYLARVQWGPTSNSDSDDDDTSSSPSQQQQYLYVQVMNREQTEVVLLRFDLSEDDTTCNSNSNIDDDVLLIKGTELLREKSPPRAWVNLHENLIPLKNNKGFIWASERNIGYRHLYYYDENNRCHPITSSSSSSSSSNDDDNNNNNDEWMVETCTSDMIDEANNLIYFTGTKDSPKESHLYCTSILLKNENEKEQRIINRITPSGGIHSVLAINIKKQLFIDSWSSIYEPHQVALRSLLSSGANNSNNSIVRLLHDGSKIIADDPKVQALGASLQPPEWFDVYSETTNDNDSSKLKQKMYGSIYKPDPTIYGDGPYPTIVSVYGGPHAQMHSYVGQLMKQAIDEGLSSPFALLSSSSTDYDPAHTQMDYT</sequence>
<dbReference type="InterPro" id="IPR050278">
    <property type="entry name" value="Serine_Prot_S9B/DPPIV"/>
</dbReference>
<evidence type="ECO:0000313" key="3">
    <source>
        <dbReference type="EMBL" id="OEU14479.1"/>
    </source>
</evidence>
<dbReference type="EMBL" id="KV784360">
    <property type="protein sequence ID" value="OEU14479.1"/>
    <property type="molecule type" value="Genomic_DNA"/>
</dbReference>
<name>A0A1E7F8L4_9STRA</name>
<dbReference type="AlphaFoldDB" id="A0A1E7F8L4"/>
<dbReference type="OrthoDB" id="16520at2759"/>
<proteinExistence type="predicted"/>
<accession>A0A1E7F8L4</accession>
<dbReference type="KEGG" id="fcy:FRACYDRAFT_241024"/>
<dbReference type="PANTHER" id="PTHR11731:SF193">
    <property type="entry name" value="DIPEPTIDYL PEPTIDASE 9"/>
    <property type="match status" value="1"/>
</dbReference>
<dbReference type="Proteomes" id="UP000095751">
    <property type="component" value="Unassembled WGS sequence"/>
</dbReference>
<feature type="region of interest" description="Disordered" evidence="1">
    <location>
        <begin position="559"/>
        <end position="580"/>
    </location>
</feature>
<evidence type="ECO:0000256" key="1">
    <source>
        <dbReference type="SAM" id="MobiDB-lite"/>
    </source>
</evidence>
<gene>
    <name evidence="3" type="ORF">FRACYDRAFT_241024</name>
</gene>